<evidence type="ECO:0000256" key="1">
    <source>
        <dbReference type="SAM" id="Phobius"/>
    </source>
</evidence>
<proteinExistence type="predicted"/>
<organism evidence="2 3">
    <name type="scientific">Thalassomonas viridans</name>
    <dbReference type="NCBI Taxonomy" id="137584"/>
    <lineage>
        <taxon>Bacteria</taxon>
        <taxon>Pseudomonadati</taxon>
        <taxon>Pseudomonadota</taxon>
        <taxon>Gammaproteobacteria</taxon>
        <taxon>Alteromonadales</taxon>
        <taxon>Colwelliaceae</taxon>
        <taxon>Thalassomonas</taxon>
    </lineage>
</organism>
<keyword evidence="1" id="KW-1133">Transmembrane helix</keyword>
<keyword evidence="1" id="KW-0812">Transmembrane</keyword>
<evidence type="ECO:0000313" key="3">
    <source>
        <dbReference type="Proteomes" id="UP000032352"/>
    </source>
</evidence>
<evidence type="ECO:0000313" key="2">
    <source>
        <dbReference type="EMBL" id="WDE04708.1"/>
    </source>
</evidence>
<name>A0AAF0C8G0_9GAMM</name>
<feature type="transmembrane region" description="Helical" evidence="1">
    <location>
        <begin position="80"/>
        <end position="99"/>
    </location>
</feature>
<dbReference type="KEGG" id="tvd:SG34_025835"/>
<dbReference type="RefSeq" id="WP_053047483.1">
    <property type="nucleotide sequence ID" value="NZ_CP059733.1"/>
</dbReference>
<dbReference type="EMBL" id="CP059733">
    <property type="protein sequence ID" value="WDE04708.1"/>
    <property type="molecule type" value="Genomic_DNA"/>
</dbReference>
<sequence>MYACTAVAFGPHGLMKSIRGLKYLFASEITPCPASEYLSLIFKKQIYFLYGSAVIGLLTGSVSIHSHYRELDADAGLHAAYAVNLLILLYGAIIAEAILRPLAVKLEKREL</sequence>
<dbReference type="AlphaFoldDB" id="A0AAF0C8G0"/>
<reference evidence="2 3" key="1">
    <citation type="journal article" date="2015" name="Genome Announc.">
        <title>Draft Genome Sequences of Marine Isolates of Thalassomonas viridans and Thalassomonas actiniarum.</title>
        <authorList>
            <person name="Olonade I."/>
            <person name="van Zyl L.J."/>
            <person name="Trindade M."/>
        </authorList>
    </citation>
    <scope>NUCLEOTIDE SEQUENCE [LARGE SCALE GENOMIC DNA]</scope>
    <source>
        <strain evidence="2 3">XOM25</strain>
    </source>
</reference>
<keyword evidence="1" id="KW-0472">Membrane</keyword>
<gene>
    <name evidence="2" type="ORF">SG34_025835</name>
</gene>
<protein>
    <submittedName>
        <fullName evidence="2">Uncharacterized protein</fullName>
    </submittedName>
</protein>
<keyword evidence="3" id="KW-1185">Reference proteome</keyword>
<feature type="transmembrane region" description="Helical" evidence="1">
    <location>
        <begin position="47"/>
        <end position="68"/>
    </location>
</feature>
<reference evidence="2 3" key="2">
    <citation type="journal article" date="2022" name="Mar. Drugs">
        <title>Bioassay-Guided Fractionation Leads to the Detection of Cholic Acid Generated by the Rare Thalassomonas sp.</title>
        <authorList>
            <person name="Pheiffer F."/>
            <person name="Schneider Y.K."/>
            <person name="Hansen E.H."/>
            <person name="Andersen J.H."/>
            <person name="Isaksson J."/>
            <person name="Busche T."/>
            <person name="R C."/>
            <person name="Kalinowski J."/>
            <person name="Zyl L.V."/>
            <person name="Trindade M."/>
        </authorList>
    </citation>
    <scope>NUCLEOTIDE SEQUENCE [LARGE SCALE GENOMIC DNA]</scope>
    <source>
        <strain evidence="2 3">XOM25</strain>
    </source>
</reference>
<accession>A0AAF0C8G0</accession>
<dbReference type="Proteomes" id="UP000032352">
    <property type="component" value="Chromosome"/>
</dbReference>